<name>A0ACB9MGG8_BAUVA</name>
<comment type="caution">
    <text evidence="1">The sequence shown here is derived from an EMBL/GenBank/DDBJ whole genome shotgun (WGS) entry which is preliminary data.</text>
</comment>
<evidence type="ECO:0000313" key="1">
    <source>
        <dbReference type="EMBL" id="KAI4323091.1"/>
    </source>
</evidence>
<proteinExistence type="predicted"/>
<reference evidence="1 2" key="1">
    <citation type="journal article" date="2022" name="DNA Res.">
        <title>Chromosomal-level genome assembly of the orchid tree Bauhinia variegata (Leguminosae; Cercidoideae) supports the allotetraploid origin hypothesis of Bauhinia.</title>
        <authorList>
            <person name="Zhong Y."/>
            <person name="Chen Y."/>
            <person name="Zheng D."/>
            <person name="Pang J."/>
            <person name="Liu Y."/>
            <person name="Luo S."/>
            <person name="Meng S."/>
            <person name="Qian L."/>
            <person name="Wei D."/>
            <person name="Dai S."/>
            <person name="Zhou R."/>
        </authorList>
    </citation>
    <scope>NUCLEOTIDE SEQUENCE [LARGE SCALE GENOMIC DNA]</scope>
    <source>
        <strain evidence="1">BV-YZ2020</strain>
    </source>
</reference>
<evidence type="ECO:0000313" key="2">
    <source>
        <dbReference type="Proteomes" id="UP000828941"/>
    </source>
</evidence>
<protein>
    <submittedName>
        <fullName evidence="1">Uncharacterized protein</fullName>
    </submittedName>
</protein>
<dbReference type="EMBL" id="CM039434">
    <property type="protein sequence ID" value="KAI4323091.1"/>
    <property type="molecule type" value="Genomic_DNA"/>
</dbReference>
<gene>
    <name evidence="1" type="ORF">L6164_022726</name>
</gene>
<accession>A0ACB9MGG8</accession>
<organism evidence="1 2">
    <name type="scientific">Bauhinia variegata</name>
    <name type="common">Purple orchid tree</name>
    <name type="synonym">Phanera variegata</name>
    <dbReference type="NCBI Taxonomy" id="167791"/>
    <lineage>
        <taxon>Eukaryota</taxon>
        <taxon>Viridiplantae</taxon>
        <taxon>Streptophyta</taxon>
        <taxon>Embryophyta</taxon>
        <taxon>Tracheophyta</taxon>
        <taxon>Spermatophyta</taxon>
        <taxon>Magnoliopsida</taxon>
        <taxon>eudicotyledons</taxon>
        <taxon>Gunneridae</taxon>
        <taxon>Pentapetalae</taxon>
        <taxon>rosids</taxon>
        <taxon>fabids</taxon>
        <taxon>Fabales</taxon>
        <taxon>Fabaceae</taxon>
        <taxon>Cercidoideae</taxon>
        <taxon>Cercideae</taxon>
        <taxon>Bauhiniinae</taxon>
        <taxon>Bauhinia</taxon>
    </lineage>
</organism>
<keyword evidence="2" id="KW-1185">Reference proteome</keyword>
<sequence length="111" mass="12632">MGKFLTTKICNSCPKIFSLKIEDSRFCQHCHNIVLSDPSSASEATFEISGSVKYSYPVCMLFRQFHQMRCLRLDIEIPIRAIGDFKNLPEFSNMCQLQIGKASRVSVCFTP</sequence>
<dbReference type="Proteomes" id="UP000828941">
    <property type="component" value="Chromosome 9"/>
</dbReference>